<dbReference type="KEGG" id="kcm:ABWK59_33150"/>
<dbReference type="RefSeq" id="WP_354644365.1">
    <property type="nucleotide sequence ID" value="NZ_CP159872.1"/>
</dbReference>
<protein>
    <submittedName>
        <fullName evidence="2">Uncharacterized protein</fullName>
    </submittedName>
</protein>
<dbReference type="AlphaFoldDB" id="A0AAU8K858"/>
<feature type="compositionally biased region" description="Low complexity" evidence="1">
    <location>
        <begin position="68"/>
        <end position="77"/>
    </location>
</feature>
<proteinExistence type="predicted"/>
<sequence length="105" mass="11146">MRLVFVCQQCGAHYFPPAGLVYPDGGRASAVWCSWCQVEAADRGVAEPAGLAAMAMILAVRAMEAAVAARPRPGTADPRSDRRPSRPARTGRGQLRPNGARSRLG</sequence>
<organism evidence="2">
    <name type="scientific">Kitasatospora camelliae</name>
    <dbReference type="NCBI Taxonomy" id="3156397"/>
    <lineage>
        <taxon>Bacteria</taxon>
        <taxon>Bacillati</taxon>
        <taxon>Actinomycetota</taxon>
        <taxon>Actinomycetes</taxon>
        <taxon>Kitasatosporales</taxon>
        <taxon>Streptomycetaceae</taxon>
        <taxon>Kitasatospora</taxon>
    </lineage>
</organism>
<accession>A0AAU8K858</accession>
<feature type="region of interest" description="Disordered" evidence="1">
    <location>
        <begin position="68"/>
        <end position="105"/>
    </location>
</feature>
<reference evidence="2" key="1">
    <citation type="submission" date="2024-06" db="EMBL/GenBank/DDBJ databases">
        <title>The genome sequences of Kitasatospora sp. strain HUAS MG31.</title>
        <authorList>
            <person name="Mo P."/>
        </authorList>
    </citation>
    <scope>NUCLEOTIDE SEQUENCE</scope>
    <source>
        <strain evidence="2">HUAS MG31</strain>
    </source>
</reference>
<dbReference type="EMBL" id="CP159872">
    <property type="protein sequence ID" value="XCM83429.1"/>
    <property type="molecule type" value="Genomic_DNA"/>
</dbReference>
<name>A0AAU8K858_9ACTN</name>
<gene>
    <name evidence="2" type="ORF">ABWK59_33150</name>
</gene>
<evidence type="ECO:0000313" key="2">
    <source>
        <dbReference type="EMBL" id="XCM83429.1"/>
    </source>
</evidence>
<evidence type="ECO:0000256" key="1">
    <source>
        <dbReference type="SAM" id="MobiDB-lite"/>
    </source>
</evidence>